<evidence type="ECO:0000256" key="2">
    <source>
        <dbReference type="ARBA" id="ARBA00019403"/>
    </source>
</evidence>
<evidence type="ECO:0000313" key="12">
    <source>
        <dbReference type="Proteomes" id="UP000830116"/>
    </source>
</evidence>
<dbReference type="Proteomes" id="UP000830116">
    <property type="component" value="Chromosome"/>
</dbReference>
<evidence type="ECO:0000256" key="6">
    <source>
        <dbReference type="ARBA" id="ARBA00022801"/>
    </source>
</evidence>
<dbReference type="RefSeq" id="WP_243539016.1">
    <property type="nucleotide sequence ID" value="NZ_CP093442.1"/>
</dbReference>
<keyword evidence="5" id="KW-0227">DNA damage</keyword>
<dbReference type="InterPro" id="IPR051536">
    <property type="entry name" value="UDG_Type-4/5"/>
</dbReference>
<dbReference type="PANTHER" id="PTHR33693">
    <property type="entry name" value="TYPE-5 URACIL-DNA GLYCOSYLASE"/>
    <property type="match status" value="1"/>
</dbReference>
<reference evidence="11" key="1">
    <citation type="submission" date="2022-03" db="EMBL/GenBank/DDBJ databases">
        <title>Genome Identification and Characterization of new species Bdellovibrio reynosense LBG001 sp. nov. from a Mexico soil sample.</title>
        <authorList>
            <person name="Camilli A."/>
            <person name="Ajao Y."/>
            <person name="Guo X."/>
        </authorList>
    </citation>
    <scope>NUCLEOTIDE SEQUENCE</scope>
    <source>
        <strain evidence="11">LBG001</strain>
    </source>
</reference>
<evidence type="ECO:0000256" key="7">
    <source>
        <dbReference type="ARBA" id="ARBA00023004"/>
    </source>
</evidence>
<evidence type="ECO:0000256" key="4">
    <source>
        <dbReference type="ARBA" id="ARBA00022723"/>
    </source>
</evidence>
<evidence type="ECO:0000313" key="11">
    <source>
        <dbReference type="EMBL" id="UOF02176.1"/>
    </source>
</evidence>
<evidence type="ECO:0000256" key="8">
    <source>
        <dbReference type="ARBA" id="ARBA00023014"/>
    </source>
</evidence>
<dbReference type="CDD" id="cd10030">
    <property type="entry name" value="UDG-F4_TTUDGA_SPO1dp_like"/>
    <property type="match status" value="1"/>
</dbReference>
<dbReference type="Gene3D" id="3.40.470.10">
    <property type="entry name" value="Uracil-DNA glycosylase-like domain"/>
    <property type="match status" value="1"/>
</dbReference>
<dbReference type="InterPro" id="IPR005122">
    <property type="entry name" value="Uracil-DNA_glycosylase-like"/>
</dbReference>
<keyword evidence="4" id="KW-0479">Metal-binding</keyword>
<dbReference type="EMBL" id="CP093442">
    <property type="protein sequence ID" value="UOF02176.1"/>
    <property type="molecule type" value="Genomic_DNA"/>
</dbReference>
<dbReference type="InterPro" id="IPR005273">
    <property type="entry name" value="Ura-DNA_glyco_family4"/>
</dbReference>
<evidence type="ECO:0000256" key="5">
    <source>
        <dbReference type="ARBA" id="ARBA00022763"/>
    </source>
</evidence>
<dbReference type="NCBIfam" id="TIGR03914">
    <property type="entry name" value="UDG_fam_dom"/>
    <property type="match status" value="1"/>
</dbReference>
<keyword evidence="9" id="KW-0234">DNA repair</keyword>
<evidence type="ECO:0000256" key="3">
    <source>
        <dbReference type="ARBA" id="ARBA00022485"/>
    </source>
</evidence>
<keyword evidence="3" id="KW-0004">4Fe-4S</keyword>
<feature type="domain" description="Uracil-DNA glycosylase-like" evidence="10">
    <location>
        <begin position="41"/>
        <end position="202"/>
    </location>
</feature>
<dbReference type="SMART" id="SM00987">
    <property type="entry name" value="UreE_C"/>
    <property type="match status" value="1"/>
</dbReference>
<evidence type="ECO:0000259" key="10">
    <source>
        <dbReference type="SMART" id="SM00986"/>
    </source>
</evidence>
<keyword evidence="12" id="KW-1185">Reference proteome</keyword>
<name>A0ABY4CET5_9BACT</name>
<dbReference type="SUPFAM" id="SSF52141">
    <property type="entry name" value="Uracil-DNA glycosylase-like"/>
    <property type="match status" value="1"/>
</dbReference>
<evidence type="ECO:0000256" key="9">
    <source>
        <dbReference type="ARBA" id="ARBA00023204"/>
    </source>
</evidence>
<proteinExistence type="inferred from homology"/>
<dbReference type="PANTHER" id="PTHR33693:SF9">
    <property type="entry name" value="TYPE-4 URACIL-DNA GLYCOSYLASE"/>
    <property type="match status" value="1"/>
</dbReference>
<keyword evidence="6" id="KW-0378">Hydrolase</keyword>
<organism evidence="11 12">
    <name type="scientific">Bdellovibrio reynosensis</name>
    <dbReference type="NCBI Taxonomy" id="2835041"/>
    <lineage>
        <taxon>Bacteria</taxon>
        <taxon>Pseudomonadati</taxon>
        <taxon>Bdellovibrionota</taxon>
        <taxon>Bdellovibrionia</taxon>
        <taxon>Bdellovibrionales</taxon>
        <taxon>Pseudobdellovibrionaceae</taxon>
        <taxon>Bdellovibrio</taxon>
    </lineage>
</organism>
<gene>
    <name evidence="11" type="ORF">MNR06_04310</name>
</gene>
<comment type="similarity">
    <text evidence="1">Belongs to the uracil-DNA glycosylase (UDG) superfamily. Type 4 (UDGa) family.</text>
</comment>
<keyword evidence="7" id="KW-0408">Iron</keyword>
<sequence>MAKKPQRQANPPDTTSLKKLAQAAQECTGCDLYKNASQAVFGQGSKKAKIMIVGEQPGDKEDLAGLPFVGPAGELLRHCITEAGLSIDDIYLTNAVKHFKWKPAGKVRLHQKPSLTEIRACHPWLEKEMEAIKPKIIIALGATAATSVLGRVPKISTERGKVIQDDKTGDMIIISWHPSAILRGYDLEDSDLKRAQLIADLKLAKKKLT</sequence>
<dbReference type="SMART" id="SM00986">
    <property type="entry name" value="UDG"/>
    <property type="match status" value="1"/>
</dbReference>
<dbReference type="NCBIfam" id="TIGR00758">
    <property type="entry name" value="UDG_fam4"/>
    <property type="match status" value="1"/>
</dbReference>
<keyword evidence="8" id="KW-0411">Iron-sulfur</keyword>
<evidence type="ECO:0000256" key="1">
    <source>
        <dbReference type="ARBA" id="ARBA00006521"/>
    </source>
</evidence>
<dbReference type="InterPro" id="IPR036895">
    <property type="entry name" value="Uracil-DNA_glycosylase-like_sf"/>
</dbReference>
<protein>
    <recommendedName>
        <fullName evidence="2">Type-4 uracil-DNA glycosylase</fullName>
    </recommendedName>
</protein>
<dbReference type="Pfam" id="PF03167">
    <property type="entry name" value="UDG"/>
    <property type="match status" value="1"/>
</dbReference>
<accession>A0ABY4CET5</accession>